<comment type="caution">
    <text evidence="2">The sequence shown here is derived from an EMBL/GenBank/DDBJ whole genome shotgun (WGS) entry which is preliminary data.</text>
</comment>
<reference evidence="2 3" key="1">
    <citation type="journal article" date="2018" name="Nat. Biotechnol.">
        <title>A standardized bacterial taxonomy based on genome phylogeny substantially revises the tree of life.</title>
        <authorList>
            <person name="Parks D.H."/>
            <person name="Chuvochina M."/>
            <person name="Waite D.W."/>
            <person name="Rinke C."/>
            <person name="Skarshewski A."/>
            <person name="Chaumeil P.A."/>
            <person name="Hugenholtz P."/>
        </authorList>
    </citation>
    <scope>NUCLEOTIDE SEQUENCE [LARGE SCALE GENOMIC DNA]</scope>
    <source>
        <strain evidence="2">UBA10045</strain>
    </source>
</reference>
<dbReference type="EMBL" id="DPXL01000125">
    <property type="protein sequence ID" value="HCM31821.1"/>
    <property type="molecule type" value="Genomic_DNA"/>
</dbReference>
<dbReference type="InterPro" id="IPR016181">
    <property type="entry name" value="Acyl_CoA_acyltransferase"/>
</dbReference>
<dbReference type="PROSITE" id="PS51186">
    <property type="entry name" value="GNAT"/>
    <property type="match status" value="1"/>
</dbReference>
<organism evidence="2 3">
    <name type="scientific">Acinetobacter radioresistens</name>
    <dbReference type="NCBI Taxonomy" id="40216"/>
    <lineage>
        <taxon>Bacteria</taxon>
        <taxon>Pseudomonadati</taxon>
        <taxon>Pseudomonadota</taxon>
        <taxon>Gammaproteobacteria</taxon>
        <taxon>Moraxellales</taxon>
        <taxon>Moraxellaceae</taxon>
        <taxon>Acinetobacter</taxon>
    </lineage>
</organism>
<evidence type="ECO:0000313" key="3">
    <source>
        <dbReference type="Proteomes" id="UP000262257"/>
    </source>
</evidence>
<keyword evidence="2" id="KW-0808">Transferase</keyword>
<evidence type="ECO:0000313" key="2">
    <source>
        <dbReference type="EMBL" id="HCM31821.1"/>
    </source>
</evidence>
<sequence>MIVRPATLDDLPDLLEIARQFIQEAPNYSSRELDEQALTENLSQVIQGAGTVFVAVQDHEIAGGIVCLTTKDWFNNQVIAFEQVFYVKPEYRSTRAVLYLIDTFITWAKHMNAGRIQCGTTTGINTQGCIRLYNHFGFKEHGTLLDMEL</sequence>
<dbReference type="Pfam" id="PF00583">
    <property type="entry name" value="Acetyltransf_1"/>
    <property type="match status" value="1"/>
</dbReference>
<dbReference type="GO" id="GO:0016747">
    <property type="term" value="F:acyltransferase activity, transferring groups other than amino-acyl groups"/>
    <property type="evidence" value="ECO:0007669"/>
    <property type="project" value="InterPro"/>
</dbReference>
<dbReference type="Proteomes" id="UP000262257">
    <property type="component" value="Unassembled WGS sequence"/>
</dbReference>
<protein>
    <submittedName>
        <fullName evidence="2">GNAT family N-acetyltransferase</fullName>
    </submittedName>
</protein>
<evidence type="ECO:0000259" key="1">
    <source>
        <dbReference type="PROSITE" id="PS51186"/>
    </source>
</evidence>
<dbReference type="CDD" id="cd04301">
    <property type="entry name" value="NAT_SF"/>
    <property type="match status" value="1"/>
</dbReference>
<proteinExistence type="predicted"/>
<gene>
    <name evidence="2" type="ORF">DIC32_10150</name>
</gene>
<dbReference type="SUPFAM" id="SSF55729">
    <property type="entry name" value="Acyl-CoA N-acyltransferases (Nat)"/>
    <property type="match status" value="1"/>
</dbReference>
<dbReference type="InterPro" id="IPR000182">
    <property type="entry name" value="GNAT_dom"/>
</dbReference>
<accession>A0A3D3G5Z5</accession>
<name>A0A3D3G5Z5_ACIRA</name>
<dbReference type="AlphaFoldDB" id="A0A3D3G5Z5"/>
<feature type="domain" description="N-acetyltransferase" evidence="1">
    <location>
        <begin position="1"/>
        <end position="149"/>
    </location>
</feature>
<dbReference type="Gene3D" id="3.40.630.30">
    <property type="match status" value="1"/>
</dbReference>